<dbReference type="RefSeq" id="WP_264697137.1">
    <property type="nucleotide sequence ID" value="NZ_CP087773.1"/>
</dbReference>
<dbReference type="InterPro" id="IPR004107">
    <property type="entry name" value="Integrase_SAM-like_N"/>
</dbReference>
<feature type="domain" description="Core-binding (CB)" evidence="6">
    <location>
        <begin position="3"/>
        <end position="80"/>
    </location>
</feature>
<organism evidence="7 8">
    <name type="scientific">Moraxella bovis</name>
    <dbReference type="NCBI Taxonomy" id="476"/>
    <lineage>
        <taxon>Bacteria</taxon>
        <taxon>Pseudomonadati</taxon>
        <taxon>Pseudomonadota</taxon>
        <taxon>Gammaproteobacteria</taxon>
        <taxon>Moraxellales</taxon>
        <taxon>Moraxellaceae</taxon>
        <taxon>Moraxella</taxon>
    </lineage>
</organism>
<dbReference type="InterPro" id="IPR011010">
    <property type="entry name" value="DNA_brk_join_enz"/>
</dbReference>
<protein>
    <submittedName>
        <fullName evidence="7">Site-specific integrase</fullName>
    </submittedName>
</protein>
<dbReference type="PANTHER" id="PTHR30349">
    <property type="entry name" value="PHAGE INTEGRASE-RELATED"/>
    <property type="match status" value="1"/>
</dbReference>
<keyword evidence="8" id="KW-1185">Reference proteome</keyword>
<dbReference type="InterPro" id="IPR013762">
    <property type="entry name" value="Integrase-like_cat_sf"/>
</dbReference>
<dbReference type="Proteomes" id="UP001163632">
    <property type="component" value="Chromosome"/>
</dbReference>
<sequence length="293" mass="34305">MMITFKKLSEKYLKFNQANNHTKAGYQRMLNKHWIPVFGNKQIHTITYEEIMYAILELDVSPKTLNNCLIPLRGVFDLAVTLRLIPDNPMNPIQNRKIQLDLPDPFTKDEMNELLNWLKANKINDEALYYWYFLLMFWTGLRPSEAFALRWIDVSKDTLYIHRSRVRGIEKSVTKTHTARVVYLNKHSQEAIDNLKAYDTRYVVICPNTGLPFSNDKAPRMRLQEAMRATGIRPRPAYNTRHTYATIMLMSGLNVAFVASQLGHSLPMMMKRYARWINNEKDLIEMSKLDLGE</sequence>
<evidence type="ECO:0000259" key="5">
    <source>
        <dbReference type="PROSITE" id="PS51898"/>
    </source>
</evidence>
<gene>
    <name evidence="7" type="ORF">LP092_13725</name>
</gene>
<keyword evidence="1" id="KW-0229">DNA integration</keyword>
<evidence type="ECO:0000256" key="4">
    <source>
        <dbReference type="PROSITE-ProRule" id="PRU01248"/>
    </source>
</evidence>
<name>A0ABY6M614_MORBO</name>
<dbReference type="PROSITE" id="PS51900">
    <property type="entry name" value="CB"/>
    <property type="match status" value="1"/>
</dbReference>
<keyword evidence="2 4" id="KW-0238">DNA-binding</keyword>
<dbReference type="InterPro" id="IPR002104">
    <property type="entry name" value="Integrase_catalytic"/>
</dbReference>
<dbReference type="PROSITE" id="PS51898">
    <property type="entry name" value="TYR_RECOMBINASE"/>
    <property type="match status" value="1"/>
</dbReference>
<accession>A0ABY6M614</accession>
<dbReference type="CDD" id="cd01189">
    <property type="entry name" value="INT_ICEBs1_C_like"/>
    <property type="match status" value="1"/>
</dbReference>
<evidence type="ECO:0000256" key="3">
    <source>
        <dbReference type="ARBA" id="ARBA00023172"/>
    </source>
</evidence>
<evidence type="ECO:0000259" key="6">
    <source>
        <dbReference type="PROSITE" id="PS51900"/>
    </source>
</evidence>
<dbReference type="Gene3D" id="1.10.443.10">
    <property type="entry name" value="Intergrase catalytic core"/>
    <property type="match status" value="1"/>
</dbReference>
<evidence type="ECO:0000256" key="1">
    <source>
        <dbReference type="ARBA" id="ARBA00022908"/>
    </source>
</evidence>
<dbReference type="Gene3D" id="1.10.150.130">
    <property type="match status" value="1"/>
</dbReference>
<reference evidence="7" key="1">
    <citation type="journal article" date="2022" name="BMC Microbiol.">
        <title>Whole genome sequencing of Moraxella bovis strains from North America reveals two genotypes with different genetic determinants.</title>
        <authorList>
            <person name="Wynn E.L."/>
            <person name="Hille M.M."/>
            <person name="Loy J.D."/>
            <person name="Schuller G."/>
            <person name="Kuhn K.L."/>
            <person name="Dickey A.M."/>
            <person name="Bono J.L."/>
            <person name="Clawson M.L."/>
        </authorList>
    </citation>
    <scope>NUCLEOTIDE SEQUENCE</scope>
    <source>
        <strain evidence="7">SAM102599</strain>
    </source>
</reference>
<keyword evidence="3" id="KW-0233">DNA recombination</keyword>
<dbReference type="Pfam" id="PF00589">
    <property type="entry name" value="Phage_integrase"/>
    <property type="match status" value="1"/>
</dbReference>
<dbReference type="InterPro" id="IPR044068">
    <property type="entry name" value="CB"/>
</dbReference>
<dbReference type="InterPro" id="IPR010998">
    <property type="entry name" value="Integrase_recombinase_N"/>
</dbReference>
<dbReference type="PANTHER" id="PTHR30349:SF36">
    <property type="entry name" value="PROPHAGE INTEGRASE INTR-RELATED"/>
    <property type="match status" value="1"/>
</dbReference>
<dbReference type="Pfam" id="PF14659">
    <property type="entry name" value="Phage_int_SAM_3"/>
    <property type="match status" value="1"/>
</dbReference>
<proteinExistence type="predicted"/>
<evidence type="ECO:0000256" key="2">
    <source>
        <dbReference type="ARBA" id="ARBA00023125"/>
    </source>
</evidence>
<feature type="domain" description="Tyr recombinase" evidence="5">
    <location>
        <begin position="101"/>
        <end position="288"/>
    </location>
</feature>
<dbReference type="SUPFAM" id="SSF56349">
    <property type="entry name" value="DNA breaking-rejoining enzymes"/>
    <property type="match status" value="1"/>
</dbReference>
<dbReference type="EMBL" id="CP087830">
    <property type="protein sequence ID" value="UZA02975.1"/>
    <property type="molecule type" value="Genomic_DNA"/>
</dbReference>
<dbReference type="InterPro" id="IPR050090">
    <property type="entry name" value="Tyrosine_recombinase_XerCD"/>
</dbReference>
<evidence type="ECO:0000313" key="7">
    <source>
        <dbReference type="EMBL" id="UZA02975.1"/>
    </source>
</evidence>
<evidence type="ECO:0000313" key="8">
    <source>
        <dbReference type="Proteomes" id="UP001163632"/>
    </source>
</evidence>